<gene>
    <name evidence="8" type="ORF">BC751_1196</name>
</gene>
<dbReference type="PANTHER" id="PTHR33545">
    <property type="entry name" value="UPF0750 MEMBRANE PROTEIN YITT-RELATED"/>
    <property type="match status" value="1"/>
</dbReference>
<feature type="domain" description="DUF2179" evidence="7">
    <location>
        <begin position="229"/>
        <end position="285"/>
    </location>
</feature>
<reference evidence="8 9" key="1">
    <citation type="submission" date="2019-02" db="EMBL/GenBank/DDBJ databases">
        <title>Genomic Encyclopedia of Archaeal and Bacterial Type Strains, Phase II (KMG-II): from individual species to whole genera.</title>
        <authorList>
            <person name="Goeker M."/>
        </authorList>
    </citation>
    <scope>NUCLEOTIDE SEQUENCE [LARGE SCALE GENOMIC DNA]</scope>
    <source>
        <strain evidence="8 9">DSM 21411</strain>
    </source>
</reference>
<feature type="transmembrane region" description="Helical" evidence="6">
    <location>
        <begin position="12"/>
        <end position="37"/>
    </location>
</feature>
<evidence type="ECO:0000259" key="7">
    <source>
        <dbReference type="Pfam" id="PF10035"/>
    </source>
</evidence>
<evidence type="ECO:0000256" key="6">
    <source>
        <dbReference type="SAM" id="Phobius"/>
    </source>
</evidence>
<evidence type="ECO:0000313" key="9">
    <source>
        <dbReference type="Proteomes" id="UP000292209"/>
    </source>
</evidence>
<dbReference type="Proteomes" id="UP000292209">
    <property type="component" value="Unassembled WGS sequence"/>
</dbReference>
<dbReference type="InterPro" id="IPR003740">
    <property type="entry name" value="YitT"/>
</dbReference>
<accession>A0A4Q7P873</accession>
<dbReference type="OrthoDB" id="265478at2"/>
<keyword evidence="9" id="KW-1185">Reference proteome</keyword>
<comment type="subcellular location">
    <subcellularLocation>
        <location evidence="1">Cell membrane</location>
        <topology evidence="1">Multi-pass membrane protein</topology>
    </subcellularLocation>
</comment>
<keyword evidence="3 6" id="KW-0812">Transmembrane</keyword>
<feature type="transmembrane region" description="Helical" evidence="6">
    <location>
        <begin position="49"/>
        <end position="77"/>
    </location>
</feature>
<dbReference type="Pfam" id="PF10035">
    <property type="entry name" value="DUF2179"/>
    <property type="match status" value="1"/>
</dbReference>
<keyword evidence="2" id="KW-1003">Cell membrane</keyword>
<dbReference type="CDD" id="cd16380">
    <property type="entry name" value="YitT_C"/>
    <property type="match status" value="1"/>
</dbReference>
<feature type="transmembrane region" description="Helical" evidence="6">
    <location>
        <begin position="160"/>
        <end position="186"/>
    </location>
</feature>
<feature type="transmembrane region" description="Helical" evidence="6">
    <location>
        <begin position="114"/>
        <end position="139"/>
    </location>
</feature>
<organism evidence="8 9">
    <name type="scientific">Cecembia calidifontis</name>
    <dbReference type="NCBI Taxonomy" id="1187080"/>
    <lineage>
        <taxon>Bacteria</taxon>
        <taxon>Pseudomonadati</taxon>
        <taxon>Bacteroidota</taxon>
        <taxon>Cytophagia</taxon>
        <taxon>Cytophagales</taxon>
        <taxon>Cyclobacteriaceae</taxon>
        <taxon>Cecembia</taxon>
    </lineage>
</organism>
<keyword evidence="4 6" id="KW-1133">Transmembrane helix</keyword>
<protein>
    <submittedName>
        <fullName evidence="8">Uncharacterized membrane-anchored protein YitT (DUF2179 family)</fullName>
    </submittedName>
</protein>
<dbReference type="Gene3D" id="3.30.70.120">
    <property type="match status" value="1"/>
</dbReference>
<dbReference type="InterPro" id="IPR015867">
    <property type="entry name" value="N-reg_PII/ATP_PRibTrfase_C"/>
</dbReference>
<comment type="caution">
    <text evidence="8">The sequence shown here is derived from an EMBL/GenBank/DDBJ whole genome shotgun (WGS) entry which is preliminary data.</text>
</comment>
<dbReference type="GO" id="GO:0005886">
    <property type="term" value="C:plasma membrane"/>
    <property type="evidence" value="ECO:0007669"/>
    <property type="project" value="UniProtKB-SubCell"/>
</dbReference>
<proteinExistence type="predicted"/>
<sequence length="294" mass="32374">MSSSKKIHWKSIFSLKSIIYTISGVLLAVIGLQGFMVPNNFLDGGVTGISILVTGFANIHISILLVLFNIPFLILGYKKIGPVFAMKASFAVILLALGMYFIQIPTFTTDKVLIAVFGGFFIGMGIGFVIRGGGVIDGLEIIGYYTQKKSGLTSGETIMVLNSLIILGAAFEFGIETAMYSILVYFTAMKTSDYVVDGFEEYTALTIISKDYEQIKELIVKDFGKAISVYKGERGYLPNSFDIKSDCDIIMSIVTRLEIHRIKEAVSEIDPNAFFYVQSIKEVKGGIIKRKSDF</sequence>
<feature type="transmembrane region" description="Helical" evidence="6">
    <location>
        <begin position="84"/>
        <end position="102"/>
    </location>
</feature>
<dbReference type="InterPro" id="IPR019264">
    <property type="entry name" value="DUF2179"/>
</dbReference>
<evidence type="ECO:0000256" key="1">
    <source>
        <dbReference type="ARBA" id="ARBA00004651"/>
    </source>
</evidence>
<dbReference type="PIRSF" id="PIRSF006483">
    <property type="entry name" value="Membrane_protein_YitT"/>
    <property type="match status" value="1"/>
</dbReference>
<dbReference type="RefSeq" id="WP_130274724.1">
    <property type="nucleotide sequence ID" value="NZ_SGXG01000001.1"/>
</dbReference>
<dbReference type="AlphaFoldDB" id="A0A4Q7P873"/>
<evidence type="ECO:0000313" key="8">
    <source>
        <dbReference type="EMBL" id="RZS95660.1"/>
    </source>
</evidence>
<dbReference type="InterPro" id="IPR051461">
    <property type="entry name" value="UPF0750_membrane"/>
</dbReference>
<dbReference type="EMBL" id="SGXG01000001">
    <property type="protein sequence ID" value="RZS95660.1"/>
    <property type="molecule type" value="Genomic_DNA"/>
</dbReference>
<name>A0A4Q7P873_9BACT</name>
<dbReference type="Pfam" id="PF02588">
    <property type="entry name" value="YitT_membrane"/>
    <property type="match status" value="1"/>
</dbReference>
<evidence type="ECO:0000256" key="5">
    <source>
        <dbReference type="ARBA" id="ARBA00023136"/>
    </source>
</evidence>
<dbReference type="PANTHER" id="PTHR33545:SF3">
    <property type="entry name" value="UPF0750 MEMBRANE PROTEIN YQFU"/>
    <property type="match status" value="1"/>
</dbReference>
<keyword evidence="5 6" id="KW-0472">Membrane</keyword>
<evidence type="ECO:0000256" key="2">
    <source>
        <dbReference type="ARBA" id="ARBA00022475"/>
    </source>
</evidence>
<evidence type="ECO:0000256" key="4">
    <source>
        <dbReference type="ARBA" id="ARBA00022989"/>
    </source>
</evidence>
<evidence type="ECO:0000256" key="3">
    <source>
        <dbReference type="ARBA" id="ARBA00022692"/>
    </source>
</evidence>